<dbReference type="AlphaFoldDB" id="A0A0D2FAD9"/>
<organism evidence="2 3">
    <name type="scientific">Cladophialophora bantiana (strain ATCC 10958 / CBS 173.52 / CDC B-1940 / NIH 8579)</name>
    <name type="common">Xylohypha bantiana</name>
    <dbReference type="NCBI Taxonomy" id="1442370"/>
    <lineage>
        <taxon>Eukaryota</taxon>
        <taxon>Fungi</taxon>
        <taxon>Dikarya</taxon>
        <taxon>Ascomycota</taxon>
        <taxon>Pezizomycotina</taxon>
        <taxon>Eurotiomycetes</taxon>
        <taxon>Chaetothyriomycetidae</taxon>
        <taxon>Chaetothyriales</taxon>
        <taxon>Herpotrichiellaceae</taxon>
        <taxon>Cladophialophora</taxon>
    </lineage>
</organism>
<dbReference type="VEuPathDB" id="FungiDB:Z519_00699"/>
<protein>
    <recommendedName>
        <fullName evidence="4">BTB domain-containing protein</fullName>
    </recommendedName>
</protein>
<proteinExistence type="predicted"/>
<dbReference type="RefSeq" id="XP_016625705.1">
    <property type="nucleotide sequence ID" value="XM_016758456.1"/>
</dbReference>
<dbReference type="Proteomes" id="UP000053789">
    <property type="component" value="Unassembled WGS sequence"/>
</dbReference>
<accession>A0A0D2FAD9</accession>
<reference evidence="2" key="1">
    <citation type="submission" date="2015-01" db="EMBL/GenBank/DDBJ databases">
        <title>The Genome Sequence of Cladophialophora bantiana CBS 173.52.</title>
        <authorList>
            <consortium name="The Broad Institute Genomics Platform"/>
            <person name="Cuomo C."/>
            <person name="de Hoog S."/>
            <person name="Gorbushina A."/>
            <person name="Stielow B."/>
            <person name="Teixiera M."/>
            <person name="Abouelleil A."/>
            <person name="Chapman S.B."/>
            <person name="Priest M."/>
            <person name="Young S.K."/>
            <person name="Wortman J."/>
            <person name="Nusbaum C."/>
            <person name="Birren B."/>
        </authorList>
    </citation>
    <scope>NUCLEOTIDE SEQUENCE [LARGE SCALE GENOMIC DNA]</scope>
    <source>
        <strain evidence="2">CBS 173.52</strain>
    </source>
</reference>
<name>A0A0D2FAD9_CLAB1</name>
<dbReference type="EMBL" id="KN846980">
    <property type="protein sequence ID" value="KIW99036.1"/>
    <property type="molecule type" value="Genomic_DNA"/>
</dbReference>
<sequence length="300" mass="33409">MTPMTPSAKGTGKYANPTIYIIVGKQKQPFYVHYAFLNKTDFFHVHGHPPLPAGATPTPTPTPTPTRPGSALNSPAPGENTVTLELDDIKIEPGVEDEGVENSDDSPLVSGDGAAMPVYRLQGLLYEPAAFEVIINYLYNERPTTPLHRAQVRTLQKAYVLALHYRMPGLQDDLVDCFRHFHASYTVRFADLYWISGRIGEGEAVCGVPLVQYLVDQIAFEIYQGGYDTFAHDNMDFEIFLTTGDRPLRKELFKAIAKVAQDKNPMDPALGLNRWKVEDYPTFQRSESASSNTPDIIDVD</sequence>
<evidence type="ECO:0000256" key="1">
    <source>
        <dbReference type="SAM" id="MobiDB-lite"/>
    </source>
</evidence>
<dbReference type="HOGENOM" id="CLU_921346_0_0_1"/>
<evidence type="ECO:0000313" key="2">
    <source>
        <dbReference type="EMBL" id="KIW99036.1"/>
    </source>
</evidence>
<evidence type="ECO:0000313" key="3">
    <source>
        <dbReference type="Proteomes" id="UP000053789"/>
    </source>
</evidence>
<feature type="region of interest" description="Disordered" evidence="1">
    <location>
        <begin position="48"/>
        <end position="79"/>
    </location>
</feature>
<evidence type="ECO:0008006" key="4">
    <source>
        <dbReference type="Google" id="ProtNLM"/>
    </source>
</evidence>
<gene>
    <name evidence="2" type="ORF">Z519_00699</name>
</gene>
<keyword evidence="3" id="KW-1185">Reference proteome</keyword>
<dbReference type="OrthoDB" id="4137977at2759"/>
<dbReference type="GeneID" id="27693627"/>